<evidence type="ECO:0000259" key="17">
    <source>
        <dbReference type="PROSITE" id="PS50290"/>
    </source>
</evidence>
<reference evidence="19 20" key="1">
    <citation type="submission" date="2019-02" db="EMBL/GenBank/DDBJ databases">
        <title>Genome sequencing of the rare red list fungi Phlebia centrifuga.</title>
        <authorList>
            <person name="Buettner E."/>
            <person name="Kellner H."/>
        </authorList>
    </citation>
    <scope>NUCLEOTIDE SEQUENCE [LARGE SCALE GENOMIC DNA]</scope>
    <source>
        <strain evidence="19 20">DSM 108282</strain>
    </source>
</reference>
<dbReference type="Gene3D" id="1.10.1070.11">
    <property type="entry name" value="Phosphatidylinositol 3-/4-kinase, catalytic domain"/>
    <property type="match status" value="1"/>
</dbReference>
<accession>A0A4S4KNB4</accession>
<evidence type="ECO:0000256" key="4">
    <source>
        <dbReference type="ARBA" id="ARBA00020288"/>
    </source>
</evidence>
<dbReference type="PANTHER" id="PTHR37079:SF4">
    <property type="entry name" value="SERINE_THREONINE-PROTEIN KINASE ATM"/>
    <property type="match status" value="1"/>
</dbReference>
<dbReference type="Gene3D" id="3.30.1010.10">
    <property type="entry name" value="Phosphatidylinositol 3-kinase Catalytic Subunit, Chain A, domain 4"/>
    <property type="match status" value="1"/>
</dbReference>
<dbReference type="CDD" id="cd05171">
    <property type="entry name" value="PIKKc_ATM"/>
    <property type="match status" value="1"/>
</dbReference>
<name>A0A4S4KNB4_9APHY</name>
<dbReference type="AlphaFoldDB" id="A0A4S4KNB4"/>
<dbReference type="GO" id="GO:0035556">
    <property type="term" value="P:intracellular signal transduction"/>
    <property type="evidence" value="ECO:0007669"/>
    <property type="project" value="UniProtKB-ARBA"/>
</dbReference>
<evidence type="ECO:0000313" key="20">
    <source>
        <dbReference type="Proteomes" id="UP000309038"/>
    </source>
</evidence>
<sequence length="1236" mass="139889">MDVARSSELEELLTEKARETDEDGHTPLNQLMRRYADGIVTSIVRTLGDQDYSLEGPIVTALAEESASAAEEFGQLTSYRALSEFEPHEVNIPTLPTRVILRALSWFNLHVPVAEDTAVTYHVLHRLFADLERSPLVNEQMRLLNAICLWVARHHEHFDQAVLLRTLLNGAANIMGQCDLARGAQSLLQWVLLRRRIIGKDSQVAEIILRIGCMAHDYSINPAEDVARLGLDLLHWIEAETLELCKSKSLKGYVQKALSAWPRELPTTLQTVVQELPSESLSKILTDERISSYKFRLAKRLHELAAENSYDDEQFSKLDFWRLKECIPPARLISGEDIDSFSELLILQKGRIDGLESESSGAHTVRARHLLASRKESDDPIAPQRAIMASLLSILDDPSTTRSHLAFITLRSLVYIATSDPTGTRSWPLEHRQELELLKAYAYPAASRKHTELHELLSLTSHTELVEDFPRWIRFLATTLSDSLAVNESFYVPLAHILQAETQFPEQALPVLVHTVLLTERLRQQPKDGMTACQILSGYFTTILSSDISSASCRRAIVDTVLHLRQFPPPGTHDPLAHDKWLTVDFLLLSQNAIICGAYTTALLFLELATEYSDLASFDPSTVEQVLYNIYSHIDEPDGFYGIETQNLRQFLMKRFHHEKQWDKAFQFHSAALETREAESSDLDGALQALHSFGFNHMAMTALQGASGIDDALNSSSMTYHLGWRTGTWDLPEQPGFRNAGVPLYIALRAVYRERDSALVDSIVRRMSIQEMGALRSLGNENLTEIREATQNLMCIHQVRRWRDKDIQRDLQSKTMKDSHWEKFVDIDGNMDFPDLETIMACRISLIRSGTWASEACLEKPDYIKAQYFDVAASLARELDANEGSPNATHASVYHDYAIFAEHQYHAFKGEGDDDLRQDAVMEQVFELVNTVLRRDRDTLKRELRIRCYKVIPLASQAGVLEFVTNTTPLIVWLRKAHAKYRPKDISDDDCRKKMIAQRKKGNADDLKALFIELREQFKPVMRHYFTESHKTPMSWFKMRLNYARSVATTSIVGHILGLGDRHLSNILLDNNNGEVVHIDLDLKGKLLPIPERVPFRLTADMVDGLGTSGTQGVFQRCAEETLRVLRNDSEVILTVLEVFKYDPLHSWTASELKVKRAQSVPDANTALLTGEAFRFVVGIDMSAGMADEAADRALQGVTRKLDKSLSIEFTVNELIAEATDPFNLANMFIGWSPQY</sequence>
<evidence type="ECO:0000256" key="6">
    <source>
        <dbReference type="ARBA" id="ARBA00022741"/>
    </source>
</evidence>
<evidence type="ECO:0000256" key="16">
    <source>
        <dbReference type="ARBA" id="ARBA00048679"/>
    </source>
</evidence>
<keyword evidence="9" id="KW-0067">ATP-binding</keyword>
<dbReference type="PROSITE" id="PS50290">
    <property type="entry name" value="PI3_4_KINASE_3"/>
    <property type="match status" value="1"/>
</dbReference>
<gene>
    <name evidence="19" type="ORF">EW026_g2610</name>
</gene>
<evidence type="ECO:0000256" key="12">
    <source>
        <dbReference type="ARBA" id="ARBA00030222"/>
    </source>
</evidence>
<evidence type="ECO:0000256" key="1">
    <source>
        <dbReference type="ARBA" id="ARBA00004123"/>
    </source>
</evidence>
<evidence type="ECO:0000256" key="8">
    <source>
        <dbReference type="ARBA" id="ARBA00022777"/>
    </source>
</evidence>
<dbReference type="InterPro" id="IPR011009">
    <property type="entry name" value="Kinase-like_dom_sf"/>
</dbReference>
<dbReference type="GO" id="GO:0005634">
    <property type="term" value="C:nucleus"/>
    <property type="evidence" value="ECO:0007669"/>
    <property type="project" value="UniProtKB-SubCell"/>
</dbReference>
<keyword evidence="7" id="KW-0227">DNA damage</keyword>
<evidence type="ECO:0000259" key="18">
    <source>
        <dbReference type="PROSITE" id="PS51190"/>
    </source>
</evidence>
<evidence type="ECO:0000313" key="19">
    <source>
        <dbReference type="EMBL" id="THG99793.1"/>
    </source>
</evidence>
<dbReference type="Proteomes" id="UP000309038">
    <property type="component" value="Unassembled WGS sequence"/>
</dbReference>
<dbReference type="InterPro" id="IPR000403">
    <property type="entry name" value="PI3/4_kinase_cat_dom"/>
</dbReference>
<dbReference type="PROSITE" id="PS51190">
    <property type="entry name" value="FATC"/>
    <property type="match status" value="1"/>
</dbReference>
<evidence type="ECO:0000256" key="3">
    <source>
        <dbReference type="ARBA" id="ARBA00014619"/>
    </source>
</evidence>
<dbReference type="EMBL" id="SGPJ01000068">
    <property type="protein sequence ID" value="THG99793.1"/>
    <property type="molecule type" value="Genomic_DNA"/>
</dbReference>
<keyword evidence="10" id="KW-0539">Nucleus</keyword>
<proteinExistence type="predicted"/>
<dbReference type="EC" id="2.7.11.1" evidence="2"/>
<dbReference type="PROSITE" id="PS00916">
    <property type="entry name" value="PI3_4_KINASE_2"/>
    <property type="match status" value="1"/>
</dbReference>
<dbReference type="SUPFAM" id="SSF56112">
    <property type="entry name" value="Protein kinase-like (PK-like)"/>
    <property type="match status" value="1"/>
</dbReference>
<dbReference type="SMART" id="SM00146">
    <property type="entry name" value="PI3Kc"/>
    <property type="match status" value="1"/>
</dbReference>
<comment type="subcellular location">
    <subcellularLocation>
        <location evidence="1">Nucleus</location>
    </subcellularLocation>
</comment>
<comment type="caution">
    <text evidence="19">The sequence shown here is derived from an EMBL/GenBank/DDBJ whole genome shotgun (WGS) entry which is preliminary data.</text>
</comment>
<evidence type="ECO:0000256" key="10">
    <source>
        <dbReference type="ARBA" id="ARBA00023242"/>
    </source>
</evidence>
<keyword evidence="8" id="KW-0418">Kinase</keyword>
<dbReference type="InterPro" id="IPR044107">
    <property type="entry name" value="PIKKc_ATM"/>
</dbReference>
<dbReference type="GO" id="GO:0006281">
    <property type="term" value="P:DNA repair"/>
    <property type="evidence" value="ECO:0007669"/>
    <property type="project" value="InterPro"/>
</dbReference>
<evidence type="ECO:0000256" key="14">
    <source>
        <dbReference type="ARBA" id="ARBA00032467"/>
    </source>
</evidence>
<organism evidence="19 20">
    <name type="scientific">Hermanssonia centrifuga</name>
    <dbReference type="NCBI Taxonomy" id="98765"/>
    <lineage>
        <taxon>Eukaryota</taxon>
        <taxon>Fungi</taxon>
        <taxon>Dikarya</taxon>
        <taxon>Basidiomycota</taxon>
        <taxon>Agaricomycotina</taxon>
        <taxon>Agaricomycetes</taxon>
        <taxon>Polyporales</taxon>
        <taxon>Meruliaceae</taxon>
        <taxon>Hermanssonia</taxon>
    </lineage>
</organism>
<dbReference type="InterPro" id="IPR018936">
    <property type="entry name" value="PI3/4_kinase_CS"/>
</dbReference>
<protein>
    <recommendedName>
        <fullName evidence="3">Serine/threonine-protein kinase TEL1</fullName>
        <ecNumber evidence="2">2.7.11.1</ecNumber>
    </recommendedName>
    <alternativeName>
        <fullName evidence="11">ATM homolog</fullName>
    </alternativeName>
    <alternativeName>
        <fullName evidence="13 14">DNA-damage checkpoint kinase TEL1</fullName>
    </alternativeName>
    <alternativeName>
        <fullName evidence="4">Serine/threonine-protein kinase tel1</fullName>
    </alternativeName>
    <alternativeName>
        <fullName evidence="12">Telomere length regulation protein 1</fullName>
    </alternativeName>
</protein>
<evidence type="ECO:0000256" key="2">
    <source>
        <dbReference type="ARBA" id="ARBA00012513"/>
    </source>
</evidence>
<dbReference type="InterPro" id="IPR036940">
    <property type="entry name" value="PI3/4_kinase_cat_sf"/>
</dbReference>
<dbReference type="GO" id="GO:0004674">
    <property type="term" value="F:protein serine/threonine kinase activity"/>
    <property type="evidence" value="ECO:0007669"/>
    <property type="project" value="UniProtKB-EC"/>
</dbReference>
<keyword evidence="20" id="KW-1185">Reference proteome</keyword>
<feature type="domain" description="PI3K/PI4K catalytic" evidence="17">
    <location>
        <begin position="881"/>
        <end position="1186"/>
    </location>
</feature>
<keyword evidence="5" id="KW-0808">Transferase</keyword>
<dbReference type="InterPro" id="IPR003152">
    <property type="entry name" value="FATC_dom"/>
</dbReference>
<keyword evidence="6" id="KW-0547">Nucleotide-binding</keyword>
<dbReference type="Pfam" id="PF02260">
    <property type="entry name" value="FATC"/>
    <property type="match status" value="1"/>
</dbReference>
<dbReference type="SMART" id="SM01343">
    <property type="entry name" value="FATC"/>
    <property type="match status" value="1"/>
</dbReference>
<comment type="catalytic activity">
    <reaction evidence="16">
        <text>L-seryl-[protein] + ATP = O-phospho-L-seryl-[protein] + ADP + H(+)</text>
        <dbReference type="Rhea" id="RHEA:17989"/>
        <dbReference type="Rhea" id="RHEA-COMP:9863"/>
        <dbReference type="Rhea" id="RHEA-COMP:11604"/>
        <dbReference type="ChEBI" id="CHEBI:15378"/>
        <dbReference type="ChEBI" id="CHEBI:29999"/>
        <dbReference type="ChEBI" id="CHEBI:30616"/>
        <dbReference type="ChEBI" id="CHEBI:83421"/>
        <dbReference type="ChEBI" id="CHEBI:456216"/>
        <dbReference type="EC" id="2.7.11.1"/>
    </reaction>
</comment>
<evidence type="ECO:0000256" key="13">
    <source>
        <dbReference type="ARBA" id="ARBA00031460"/>
    </source>
</evidence>
<evidence type="ECO:0000256" key="11">
    <source>
        <dbReference type="ARBA" id="ARBA00030020"/>
    </source>
</evidence>
<evidence type="ECO:0000256" key="5">
    <source>
        <dbReference type="ARBA" id="ARBA00022679"/>
    </source>
</evidence>
<evidence type="ECO:0000256" key="15">
    <source>
        <dbReference type="ARBA" id="ARBA00047899"/>
    </source>
</evidence>
<dbReference type="GO" id="GO:0005524">
    <property type="term" value="F:ATP binding"/>
    <property type="evidence" value="ECO:0007669"/>
    <property type="project" value="UniProtKB-KW"/>
</dbReference>
<dbReference type="InterPro" id="IPR038980">
    <property type="entry name" value="ATM_plant"/>
</dbReference>
<comment type="catalytic activity">
    <reaction evidence="15">
        <text>L-threonyl-[protein] + ATP = O-phospho-L-threonyl-[protein] + ADP + H(+)</text>
        <dbReference type="Rhea" id="RHEA:46608"/>
        <dbReference type="Rhea" id="RHEA-COMP:11060"/>
        <dbReference type="Rhea" id="RHEA-COMP:11605"/>
        <dbReference type="ChEBI" id="CHEBI:15378"/>
        <dbReference type="ChEBI" id="CHEBI:30013"/>
        <dbReference type="ChEBI" id="CHEBI:30616"/>
        <dbReference type="ChEBI" id="CHEBI:61977"/>
        <dbReference type="ChEBI" id="CHEBI:456216"/>
        <dbReference type="EC" id="2.7.11.1"/>
    </reaction>
</comment>
<dbReference type="Pfam" id="PF00454">
    <property type="entry name" value="PI3_PI4_kinase"/>
    <property type="match status" value="1"/>
</dbReference>
<evidence type="ECO:0000256" key="7">
    <source>
        <dbReference type="ARBA" id="ARBA00022763"/>
    </source>
</evidence>
<evidence type="ECO:0000256" key="9">
    <source>
        <dbReference type="ARBA" id="ARBA00022840"/>
    </source>
</evidence>
<feature type="domain" description="FATC" evidence="18">
    <location>
        <begin position="1204"/>
        <end position="1236"/>
    </location>
</feature>
<dbReference type="PANTHER" id="PTHR37079">
    <property type="entry name" value="SERINE/THREONINE-PROTEIN KINASE ATM"/>
    <property type="match status" value="1"/>
</dbReference>